<comment type="caution">
    <text evidence="1">The sequence shown here is derived from an EMBL/GenBank/DDBJ whole genome shotgun (WGS) entry which is preliminary data.</text>
</comment>
<name>V8QNR1_9BURK</name>
<dbReference type="EMBL" id="AYXT01000013">
    <property type="protein sequence ID" value="ETF00973.1"/>
    <property type="molecule type" value="Genomic_DNA"/>
</dbReference>
<reference evidence="1 2" key="1">
    <citation type="journal article" date="2014" name="Genome Announc.">
        <title>Draft Genome Sequence of Advenella kashmirensis Strain W13003, a Polycyclic Aromatic Hydrocarbon-Degrading Bacterium.</title>
        <authorList>
            <person name="Wang X."/>
            <person name="Jin D."/>
            <person name="Zhou L."/>
            <person name="Wu L."/>
            <person name="An W."/>
            <person name="Zhao L."/>
        </authorList>
    </citation>
    <scope>NUCLEOTIDE SEQUENCE [LARGE SCALE GENOMIC DNA]</scope>
    <source>
        <strain evidence="1 2">W13003</strain>
    </source>
</reference>
<dbReference type="PATRIC" id="fig|1424334.3.peg.4278"/>
<proteinExistence type="predicted"/>
<dbReference type="STRING" id="1424334.W822_21325"/>
<dbReference type="HOGENOM" id="CLU_1691773_0_0_4"/>
<organism evidence="1 2">
    <name type="scientific">Advenella kashmirensis W13003</name>
    <dbReference type="NCBI Taxonomy" id="1424334"/>
    <lineage>
        <taxon>Bacteria</taxon>
        <taxon>Pseudomonadati</taxon>
        <taxon>Pseudomonadota</taxon>
        <taxon>Betaproteobacteria</taxon>
        <taxon>Burkholderiales</taxon>
        <taxon>Alcaligenaceae</taxon>
    </lineage>
</organism>
<sequence length="155" mass="17061">MAASTYDAYYNFYFSILRSPADASPPDHPRDDYRIYIHDKQGETLDVICNANGVISSIAFRQQAVKTAVNAGFDELSEDGPLAVIADPTIDVYYVDSIRCVQFSSPVLNEAVLVSFSDSPAQQWHPISTAAFMGIDMNNAATSFLFSNVKFIADE</sequence>
<dbReference type="AlphaFoldDB" id="V8QNR1"/>
<dbReference type="Proteomes" id="UP000018733">
    <property type="component" value="Unassembled WGS sequence"/>
</dbReference>
<protein>
    <submittedName>
        <fullName evidence="1">Uncharacterized protein</fullName>
    </submittedName>
</protein>
<accession>V8QNR1</accession>
<evidence type="ECO:0000313" key="1">
    <source>
        <dbReference type="EMBL" id="ETF00973.1"/>
    </source>
</evidence>
<evidence type="ECO:0000313" key="2">
    <source>
        <dbReference type="Proteomes" id="UP000018733"/>
    </source>
</evidence>
<gene>
    <name evidence="1" type="ORF">W822_21325</name>
</gene>
<keyword evidence="2" id="KW-1185">Reference proteome</keyword>